<proteinExistence type="predicted"/>
<dbReference type="EMBL" id="JAGVRH010000017">
    <property type="protein sequence ID" value="MBS2126601.1"/>
    <property type="molecule type" value="Genomic_DNA"/>
</dbReference>
<organism evidence="1 2">
    <name type="scientific">'Fragaria x ananassa' phyllody phytoplasma</name>
    <dbReference type="NCBI Taxonomy" id="2358428"/>
    <lineage>
        <taxon>Bacteria</taxon>
        <taxon>Bacillati</taxon>
        <taxon>Mycoplasmatota</taxon>
        <taxon>Mollicutes</taxon>
        <taxon>Acholeplasmatales</taxon>
        <taxon>Acholeplasmataceae</taxon>
        <taxon>Candidatus Phytoplasma</taxon>
        <taxon>16SrXIII (Mexican periwinkle virescence group)</taxon>
    </lineage>
</organism>
<gene>
    <name evidence="1" type="ORF">J8J04_02810</name>
</gene>
<evidence type="ECO:0000313" key="1">
    <source>
        <dbReference type="EMBL" id="MBS2126601.1"/>
    </source>
</evidence>
<evidence type="ECO:0000313" key="2">
    <source>
        <dbReference type="Proteomes" id="UP000811481"/>
    </source>
</evidence>
<reference evidence="1" key="1">
    <citation type="submission" date="2021-04" db="EMBL/GenBank/DDBJ databases">
        <title>Draft genome sequence of StrPh-CL8, a phytoplasma strain causing strawberry phyllody in Chile.</title>
        <authorList>
            <person name="Cui W."/>
            <person name="Zamorano A."/>
            <person name="Fiore N."/>
        </authorList>
    </citation>
    <scope>NUCLEOTIDE SEQUENCE [LARGE SCALE GENOMIC DNA]</scope>
    <source>
        <strain evidence="1">StrPh-Cl</strain>
    </source>
</reference>
<comment type="caution">
    <text evidence="1">The sequence shown here is derived from an EMBL/GenBank/DDBJ whole genome shotgun (WGS) entry which is preliminary data.</text>
</comment>
<dbReference type="Proteomes" id="UP000811481">
    <property type="component" value="Unassembled WGS sequence"/>
</dbReference>
<keyword evidence="2" id="KW-1185">Reference proteome</keyword>
<name>A0ABS5K3V7_9MOLU</name>
<sequence>MISKTRKESLLKNKNFCNKMAKYADLDSTIFELEERGRFDSFYELVRSSKTLITKHLEKFLDKIDAKLEEFKDEIETKLFDLKIEIQKEYQLNDEEFEEICNADLY</sequence>
<dbReference type="RefSeq" id="WP_212332138.1">
    <property type="nucleotide sequence ID" value="NZ_JAGVRH010000017.1"/>
</dbReference>
<accession>A0ABS5K3V7</accession>
<protein>
    <submittedName>
        <fullName evidence="1">Uncharacterized protein</fullName>
    </submittedName>
</protein>